<feature type="region of interest" description="Disordered" evidence="1">
    <location>
        <begin position="1"/>
        <end position="92"/>
    </location>
</feature>
<accession>A0AAD5VW68</accession>
<reference evidence="2" key="1">
    <citation type="submission" date="2022-07" db="EMBL/GenBank/DDBJ databases">
        <title>Genome Sequence of Leucocoprinus birnbaumii.</title>
        <authorList>
            <person name="Buettner E."/>
        </authorList>
    </citation>
    <scope>NUCLEOTIDE SEQUENCE</scope>
    <source>
        <strain evidence="2">VT141</strain>
    </source>
</reference>
<feature type="compositionally biased region" description="Polar residues" evidence="1">
    <location>
        <begin position="64"/>
        <end position="73"/>
    </location>
</feature>
<protein>
    <submittedName>
        <fullName evidence="2">Uncharacterized protein</fullName>
    </submittedName>
</protein>
<sequence>MLAKGHVQPHHNNVPRRRQRTQSPHDASVHVNSQSSPVPIPEGGSCKAQASPLRRLPIDDSTDWTRSSASGTTTEEDRGERPSPRTPVTTPSEAACLPDAALLDGNKPQHLTAFEEHQSPGFLQESTFDNEPTSPFGILLPGAPPTTLPPLATSKAYALSNSAGQPRVSIDGARGYLEPRATNVPRRLSRAQKDKERSRRRCLQEVVVGSRVYIAFDLTTGSDGGGFDDEDGRGDRGEKLTLEDRKERDWMWDSDGKLDFSGVIRVRVGRRHGTVQRRTRVFGKQRGVETEKEELEMTIGFEQSQLHDDSGISALTDLQLGAAASFLIDHRRTGNGSGKVLLTVPPSRPVEALSIALFALSLPSTSSDQPNSPSYLSQLRFLPGIMDLEQSQDVDVDDIANPEPSSDDHSDREINLRYTLIQLALWHLHDLPVPTSSIDETTGLKLEWRGTLSFEGVERLESLVLSR</sequence>
<keyword evidence="3" id="KW-1185">Reference proteome</keyword>
<comment type="caution">
    <text evidence="2">The sequence shown here is derived from an EMBL/GenBank/DDBJ whole genome shotgun (WGS) entry which is preliminary data.</text>
</comment>
<proteinExistence type="predicted"/>
<evidence type="ECO:0000313" key="3">
    <source>
        <dbReference type="Proteomes" id="UP001213000"/>
    </source>
</evidence>
<evidence type="ECO:0000313" key="2">
    <source>
        <dbReference type="EMBL" id="KAJ3568734.1"/>
    </source>
</evidence>
<dbReference type="EMBL" id="JANIEX010000327">
    <property type="protein sequence ID" value="KAJ3568734.1"/>
    <property type="molecule type" value="Genomic_DNA"/>
</dbReference>
<feature type="region of interest" description="Disordered" evidence="1">
    <location>
        <begin position="123"/>
        <end position="147"/>
    </location>
</feature>
<dbReference type="Proteomes" id="UP001213000">
    <property type="component" value="Unassembled WGS sequence"/>
</dbReference>
<feature type="compositionally biased region" description="Basic residues" evidence="1">
    <location>
        <begin position="7"/>
        <end position="20"/>
    </location>
</feature>
<feature type="compositionally biased region" description="Polar residues" evidence="1">
    <location>
        <begin position="21"/>
        <end position="37"/>
    </location>
</feature>
<feature type="compositionally biased region" description="Polar residues" evidence="1">
    <location>
        <begin position="124"/>
        <end position="133"/>
    </location>
</feature>
<gene>
    <name evidence="2" type="ORF">NP233_g5524</name>
</gene>
<organism evidence="2 3">
    <name type="scientific">Leucocoprinus birnbaumii</name>
    <dbReference type="NCBI Taxonomy" id="56174"/>
    <lineage>
        <taxon>Eukaryota</taxon>
        <taxon>Fungi</taxon>
        <taxon>Dikarya</taxon>
        <taxon>Basidiomycota</taxon>
        <taxon>Agaricomycotina</taxon>
        <taxon>Agaricomycetes</taxon>
        <taxon>Agaricomycetidae</taxon>
        <taxon>Agaricales</taxon>
        <taxon>Agaricineae</taxon>
        <taxon>Agaricaceae</taxon>
        <taxon>Leucocoprinus</taxon>
    </lineage>
</organism>
<name>A0AAD5VW68_9AGAR</name>
<dbReference type="AlphaFoldDB" id="A0AAD5VW68"/>
<evidence type="ECO:0000256" key="1">
    <source>
        <dbReference type="SAM" id="MobiDB-lite"/>
    </source>
</evidence>